<dbReference type="InterPro" id="IPR021878">
    <property type="entry name" value="TgpA_N"/>
</dbReference>
<evidence type="ECO:0000256" key="3">
    <source>
        <dbReference type="ARBA" id="ARBA00022692"/>
    </source>
</evidence>
<dbReference type="EMBL" id="CP038439">
    <property type="protein sequence ID" value="QBX35743.1"/>
    <property type="molecule type" value="Genomic_DNA"/>
</dbReference>
<evidence type="ECO:0000259" key="7">
    <source>
        <dbReference type="Pfam" id="PF11992"/>
    </source>
</evidence>
<reference evidence="9" key="1">
    <citation type="submission" date="2019-03" db="EMBL/GenBank/DDBJ databases">
        <authorList>
            <person name="Li J."/>
        </authorList>
    </citation>
    <scope>NUCLEOTIDE SEQUENCE [LARGE SCALE GENOMIC DNA]</scope>
    <source>
        <strain evidence="9">2251</strain>
    </source>
</reference>
<dbReference type="InterPro" id="IPR038330">
    <property type="entry name" value="TspO/MBR-related_sf"/>
</dbReference>
<dbReference type="GO" id="GO:0016020">
    <property type="term" value="C:membrane"/>
    <property type="evidence" value="ECO:0007669"/>
    <property type="project" value="UniProtKB-SubCell"/>
</dbReference>
<feature type="transmembrane region" description="Helical" evidence="6">
    <location>
        <begin position="188"/>
        <end position="209"/>
    </location>
</feature>
<dbReference type="Proteomes" id="UP000296374">
    <property type="component" value="Chromosome"/>
</dbReference>
<evidence type="ECO:0000256" key="5">
    <source>
        <dbReference type="ARBA" id="ARBA00023136"/>
    </source>
</evidence>
<comment type="subcellular location">
    <subcellularLocation>
        <location evidence="1">Membrane</location>
        <topology evidence="1">Multi-pass membrane protein</topology>
    </subcellularLocation>
</comment>
<evidence type="ECO:0000256" key="1">
    <source>
        <dbReference type="ARBA" id="ARBA00004141"/>
    </source>
</evidence>
<keyword evidence="5 6" id="KW-0472">Membrane</keyword>
<evidence type="ECO:0000313" key="9">
    <source>
        <dbReference type="Proteomes" id="UP000296374"/>
    </source>
</evidence>
<feature type="transmembrane region" description="Helical" evidence="6">
    <location>
        <begin position="105"/>
        <end position="124"/>
    </location>
</feature>
<feature type="transmembrane region" description="Helical" evidence="6">
    <location>
        <begin position="82"/>
        <end position="99"/>
    </location>
</feature>
<name>A0A4P7HPT0_9RHOB</name>
<evidence type="ECO:0000256" key="6">
    <source>
        <dbReference type="SAM" id="Phobius"/>
    </source>
</evidence>
<keyword evidence="4 6" id="KW-1133">Transmembrane helix</keyword>
<accession>A0A4P7HPT0</accession>
<feature type="transmembrane region" description="Helical" evidence="6">
    <location>
        <begin position="215"/>
        <end position="234"/>
    </location>
</feature>
<feature type="transmembrane region" description="Helical" evidence="6">
    <location>
        <begin position="160"/>
        <end position="181"/>
    </location>
</feature>
<dbReference type="Gene3D" id="1.20.1260.100">
    <property type="entry name" value="TspO/MBR protein"/>
    <property type="match status" value="1"/>
</dbReference>
<dbReference type="CDD" id="cd15904">
    <property type="entry name" value="TSPO_MBR"/>
    <property type="match status" value="1"/>
</dbReference>
<dbReference type="AlphaFoldDB" id="A0A4P7HPT0"/>
<evidence type="ECO:0000313" key="8">
    <source>
        <dbReference type="EMBL" id="QBX35743.1"/>
    </source>
</evidence>
<feature type="transmembrane region" description="Helical" evidence="6">
    <location>
        <begin position="49"/>
        <end position="70"/>
    </location>
</feature>
<keyword evidence="3 6" id="KW-0812">Transmembrane</keyword>
<dbReference type="Pfam" id="PF11992">
    <property type="entry name" value="TgpA_N"/>
    <property type="match status" value="1"/>
</dbReference>
<organism evidence="8 9">
    <name type="scientific">Paracoccus liaowanqingii</name>
    <dbReference type="NCBI Taxonomy" id="2560053"/>
    <lineage>
        <taxon>Bacteria</taxon>
        <taxon>Pseudomonadati</taxon>
        <taxon>Pseudomonadota</taxon>
        <taxon>Alphaproteobacteria</taxon>
        <taxon>Rhodobacterales</taxon>
        <taxon>Paracoccaceae</taxon>
        <taxon>Paracoccus</taxon>
    </lineage>
</organism>
<dbReference type="KEGG" id="plia:E4191_14375"/>
<dbReference type="RefSeq" id="WP_135314008.1">
    <property type="nucleotide sequence ID" value="NZ_CP038439.1"/>
</dbReference>
<proteinExistence type="inferred from homology"/>
<comment type="similarity">
    <text evidence="2">Belongs to the TspO/BZRP family.</text>
</comment>
<sequence>MSNATLARMVLLAALAFAASPLIFPGFAGYDAGRFPIPQVDPPVQPAGWAFSIWGIIYLWLILGAGFGLWRRRDDADWRPMRAPLLASLALGFAWLPVAQHLPGLATLMILAMLGGAILALLRAGRRDPGWQAGPVALYAGWLTAASGVSAGIWLGGHGWLSPIAAAILALLAVTALALTVQTRRPGAWAYPVAVIWALTGIVVANATSGADGRWPVIATAALAAAVLFCRIWTNRPAADDPHARRTDRPGKDRP</sequence>
<gene>
    <name evidence="8" type="ORF">E4191_14375</name>
</gene>
<protein>
    <submittedName>
        <fullName evidence="8">Tryptophan-rich sensory protein</fullName>
    </submittedName>
</protein>
<feature type="domain" description="Protein-glutamine gamma-glutamyltransferase TgpA N-terminal" evidence="7">
    <location>
        <begin position="86"/>
        <end position="243"/>
    </location>
</feature>
<feature type="transmembrane region" description="Helical" evidence="6">
    <location>
        <begin position="136"/>
        <end position="154"/>
    </location>
</feature>
<evidence type="ECO:0000256" key="4">
    <source>
        <dbReference type="ARBA" id="ARBA00022989"/>
    </source>
</evidence>
<dbReference type="InterPro" id="IPR004307">
    <property type="entry name" value="TspO_MBR"/>
</dbReference>
<evidence type="ECO:0000256" key="2">
    <source>
        <dbReference type="ARBA" id="ARBA00007524"/>
    </source>
</evidence>